<dbReference type="PANTHER" id="PTHR45655">
    <property type="entry name" value="GUANYLATE CYCLASE SOLUBLE SUBUNIT BETA-2"/>
    <property type="match status" value="1"/>
</dbReference>
<evidence type="ECO:0000256" key="1">
    <source>
        <dbReference type="ARBA" id="ARBA00012202"/>
    </source>
</evidence>
<feature type="region of interest" description="Disordered" evidence="4">
    <location>
        <begin position="219"/>
        <end position="261"/>
    </location>
</feature>
<sequence>MVSQQQAAFASYSMDPSTFYRLHPFHFVMDSQCRILQAGSVLQRELFAVQPGVSASDAFELQMPYRIGDGDGHWTFNELAQFADVPVVLQCRAHPLKLRGQFVVTRLSPPSSPLSANSELSKPSPTSRAFKSAQKMTQKVNKPPPSSPRDGNTPLLPYLQNIKTQHPTLAANGNGSKAVLQPTRSTPLPPVTEQTENGVAIPSFLRTYAPAGFKLPNHNHNSSSCNNSSNGTSASSNGNSHTLEYSHKTAQKSPLSPFKHNLSDPQLPTGGLFKSASLDSSASCPFVLLFTGSPCMPSCDALLAAGLSISNLPASDRCFEQALVVEQLHNTNNAKAQLECGPICSWLNLKRTFVA</sequence>
<feature type="region of interest" description="Disordered" evidence="4">
    <location>
        <begin position="108"/>
        <end position="199"/>
    </location>
</feature>
<evidence type="ECO:0000256" key="3">
    <source>
        <dbReference type="ARBA" id="ARBA00023293"/>
    </source>
</evidence>
<dbReference type="Pfam" id="PF07701">
    <property type="entry name" value="HNOBA"/>
    <property type="match status" value="1"/>
</dbReference>
<evidence type="ECO:0000313" key="7">
    <source>
        <dbReference type="Proteomes" id="UP000815325"/>
    </source>
</evidence>
<feature type="domain" description="Haem NO binding associated" evidence="5">
    <location>
        <begin position="13"/>
        <end position="97"/>
    </location>
</feature>
<dbReference type="EMBL" id="MU070728">
    <property type="protein sequence ID" value="KAF5826759.1"/>
    <property type="molecule type" value="Genomic_DNA"/>
</dbReference>
<keyword evidence="3" id="KW-0141">cGMP biosynthesis</keyword>
<evidence type="ECO:0000259" key="5">
    <source>
        <dbReference type="Pfam" id="PF07701"/>
    </source>
</evidence>
<reference evidence="6" key="1">
    <citation type="submission" date="2017-08" db="EMBL/GenBank/DDBJ databases">
        <authorList>
            <person name="Polle J.E."/>
            <person name="Barry K."/>
            <person name="Cushman J."/>
            <person name="Schmutz J."/>
            <person name="Tran D."/>
            <person name="Hathwaick L.T."/>
            <person name="Yim W.C."/>
            <person name="Jenkins J."/>
            <person name="Mckie-Krisberg Z.M."/>
            <person name="Prochnik S."/>
            <person name="Lindquist E."/>
            <person name="Dockter R.B."/>
            <person name="Adam C."/>
            <person name="Molina H."/>
            <person name="Bunkerborg J."/>
            <person name="Jin E."/>
            <person name="Buchheim M."/>
            <person name="Magnuson J."/>
        </authorList>
    </citation>
    <scope>NUCLEOTIDE SEQUENCE</scope>
    <source>
        <strain evidence="6">CCAP 19/18</strain>
    </source>
</reference>
<dbReference type="Proteomes" id="UP000815325">
    <property type="component" value="Unassembled WGS sequence"/>
</dbReference>
<dbReference type="InterPro" id="IPR011645">
    <property type="entry name" value="HNOB_dom_associated"/>
</dbReference>
<proteinExistence type="predicted"/>
<feature type="compositionally biased region" description="Low complexity" evidence="4">
    <location>
        <begin position="219"/>
        <end position="242"/>
    </location>
</feature>
<evidence type="ECO:0000256" key="4">
    <source>
        <dbReference type="SAM" id="MobiDB-lite"/>
    </source>
</evidence>
<comment type="caution">
    <text evidence="6">The sequence shown here is derived from an EMBL/GenBank/DDBJ whole genome shotgun (WGS) entry which is preliminary data.</text>
</comment>
<dbReference type="Gene3D" id="3.30.450.260">
    <property type="entry name" value="Haem NO binding associated domain"/>
    <property type="match status" value="1"/>
</dbReference>
<accession>A0ABQ7FWL5</accession>
<dbReference type="InterPro" id="IPR042463">
    <property type="entry name" value="HNOB_dom_associated_sf"/>
</dbReference>
<keyword evidence="7" id="KW-1185">Reference proteome</keyword>
<evidence type="ECO:0000256" key="2">
    <source>
        <dbReference type="ARBA" id="ARBA00022741"/>
    </source>
</evidence>
<feature type="compositionally biased region" description="Polar residues" evidence="4">
    <location>
        <begin position="161"/>
        <end position="175"/>
    </location>
</feature>
<feature type="compositionally biased region" description="Low complexity" evidence="4">
    <location>
        <begin position="108"/>
        <end position="121"/>
    </location>
</feature>
<organism evidence="6 7">
    <name type="scientific">Dunaliella salina</name>
    <name type="common">Green alga</name>
    <name type="synonym">Protococcus salinus</name>
    <dbReference type="NCBI Taxonomy" id="3046"/>
    <lineage>
        <taxon>Eukaryota</taxon>
        <taxon>Viridiplantae</taxon>
        <taxon>Chlorophyta</taxon>
        <taxon>core chlorophytes</taxon>
        <taxon>Chlorophyceae</taxon>
        <taxon>CS clade</taxon>
        <taxon>Chlamydomonadales</taxon>
        <taxon>Dunaliellaceae</taxon>
        <taxon>Dunaliella</taxon>
    </lineage>
</organism>
<protein>
    <recommendedName>
        <fullName evidence="1">guanylate cyclase</fullName>
        <ecNumber evidence="1">4.6.1.2</ecNumber>
    </recommendedName>
</protein>
<dbReference type="PANTHER" id="PTHR45655:SF13">
    <property type="entry name" value="SOLUBLE GUANYLATE CYCLASE GCY-32-RELATED"/>
    <property type="match status" value="1"/>
</dbReference>
<evidence type="ECO:0000313" key="6">
    <source>
        <dbReference type="EMBL" id="KAF5826759.1"/>
    </source>
</evidence>
<feature type="compositionally biased region" description="Polar residues" evidence="4">
    <location>
        <begin position="182"/>
        <end position="197"/>
    </location>
</feature>
<name>A0ABQ7FWL5_DUNSA</name>
<gene>
    <name evidence="6" type="ORF">DUNSADRAFT_2120</name>
</gene>
<keyword evidence="2" id="KW-0547">Nucleotide-binding</keyword>
<dbReference type="EC" id="4.6.1.2" evidence="1"/>
<feature type="compositionally biased region" description="Polar residues" evidence="4">
    <location>
        <begin position="123"/>
        <end position="140"/>
    </location>
</feature>